<gene>
    <name evidence="1" type="ORF">EGO53_05315</name>
    <name evidence="2" type="ORF">I6I38_07320</name>
</gene>
<dbReference type="Proteomes" id="UP000317572">
    <property type="component" value="Chromosome"/>
</dbReference>
<dbReference type="GO" id="GO:0003887">
    <property type="term" value="F:DNA-directed DNA polymerase activity"/>
    <property type="evidence" value="ECO:0007669"/>
    <property type="project" value="InterPro"/>
</dbReference>
<protein>
    <submittedName>
        <fullName evidence="1">DNA polymerase II</fullName>
    </submittedName>
</protein>
<evidence type="ECO:0000313" key="1">
    <source>
        <dbReference type="EMBL" id="QDL31236.1"/>
    </source>
</evidence>
<dbReference type="AlphaFoldDB" id="A0A515CSU2"/>
<keyword evidence="4" id="KW-1185">Reference proteome</keyword>
<reference evidence="1 3" key="1">
    <citation type="submission" date="2018-11" db="EMBL/GenBank/DDBJ databases">
        <title>The first complete genome of Serratia liquefaciens isolated from metalophyte plant revel distinctness adaptive mechanisms in an extreme habitat.</title>
        <authorList>
            <person name="Caneschi W.L."/>
            <person name="Sanchez A.B."/>
            <person name="Felestrino E.B."/>
            <person name="Assis R.A.B."/>
            <person name="Lemes C.G.C."/>
            <person name="Cordeiro I.F."/>
            <person name="Fonseca N.P."/>
            <person name="Villa M."/>
            <person name="Vieira I.T."/>
            <person name="Moraes L.A."/>
            <person name="Kamino L.H.Y."/>
            <person name="do Carmo F."/>
            <person name="Garcia C.M."/>
            <person name="Almeida N.F."/>
            <person name="Silva R.S."/>
            <person name="Ferro J.A."/>
            <person name="Ferro M.I.T."/>
            <person name="Varani A.M."/>
            <person name="Ferreira R.M."/>
            <person name="dos Santos V.L."/>
            <person name="Silva U.C."/>
            <person name="Setubal J.C."/>
            <person name="Moreira L.M."/>
        </authorList>
    </citation>
    <scope>NUCLEOTIDE SEQUENCE [LARGE SCALE GENOMIC DNA]</scope>
    <source>
        <strain evidence="1 3">FG3</strain>
    </source>
</reference>
<dbReference type="EMBL" id="CP068148">
    <property type="protein sequence ID" value="QQU56795.1"/>
    <property type="molecule type" value="Genomic_DNA"/>
</dbReference>
<dbReference type="InterPro" id="IPR036745">
    <property type="entry name" value="PolIII_theta_sf"/>
</dbReference>
<organism evidence="1 3">
    <name type="scientific">Serratia liquefaciens</name>
    <dbReference type="NCBI Taxonomy" id="614"/>
    <lineage>
        <taxon>Bacteria</taxon>
        <taxon>Pseudomonadati</taxon>
        <taxon>Pseudomonadota</taxon>
        <taxon>Gammaproteobacteria</taxon>
        <taxon>Enterobacterales</taxon>
        <taxon>Yersiniaceae</taxon>
        <taxon>Serratia</taxon>
    </lineage>
</organism>
<dbReference type="Pfam" id="PF06440">
    <property type="entry name" value="DNA_pol3_theta"/>
    <property type="match status" value="1"/>
</dbReference>
<evidence type="ECO:0000313" key="3">
    <source>
        <dbReference type="Proteomes" id="UP000317572"/>
    </source>
</evidence>
<dbReference type="RefSeq" id="WP_046373098.1">
    <property type="nucleotide sequence ID" value="NZ_CAMFKG010000002.1"/>
</dbReference>
<accession>A0A515CSU2</accession>
<dbReference type="EMBL" id="CP033893">
    <property type="protein sequence ID" value="QDL31236.1"/>
    <property type="molecule type" value="Genomic_DNA"/>
</dbReference>
<dbReference type="InterPro" id="IPR009052">
    <property type="entry name" value="DNA_pol_III_theta_bac"/>
</dbReference>
<dbReference type="GO" id="GO:0003677">
    <property type="term" value="F:DNA binding"/>
    <property type="evidence" value="ECO:0007669"/>
    <property type="project" value="InterPro"/>
</dbReference>
<evidence type="ECO:0000313" key="2">
    <source>
        <dbReference type="EMBL" id="QQU56795.1"/>
    </source>
</evidence>
<name>A0A515CSU2_SERLI</name>
<dbReference type="Proteomes" id="UP000595237">
    <property type="component" value="Chromosome"/>
</dbReference>
<proteinExistence type="predicted"/>
<dbReference type="Gene3D" id="1.20.58.250">
    <property type="entry name" value="DNA polymerase III-theta"/>
    <property type="match status" value="1"/>
</dbReference>
<dbReference type="SUPFAM" id="SSF46575">
    <property type="entry name" value="DNA polymerase III theta subunit-like"/>
    <property type="match status" value="1"/>
</dbReference>
<dbReference type="STRING" id="614.XJ20_07135"/>
<sequence>MGRKLDSLPQAEREKIEADLLALSVIYNERYGISTNNNGASAEEQVPDYLRPYFRLRLNYYRNA</sequence>
<evidence type="ECO:0000313" key="4">
    <source>
        <dbReference type="Proteomes" id="UP000595237"/>
    </source>
</evidence>
<reference evidence="2 4" key="2">
    <citation type="submission" date="2021-01" db="EMBL/GenBank/DDBJ databases">
        <title>FDA dAtabase for Regulatory Grade micrObial Sequences (FDA-ARGOS): Supporting development and validation of Infectious Disease Dx tests.</title>
        <authorList>
            <person name="Blissenbach B."/>
            <person name="Krut O."/>
            <person name="Tallon L."/>
            <person name="Sadzewicz L."/>
            <person name="Zhao X."/>
            <person name="Boylan J."/>
            <person name="Ott S."/>
            <person name="Bowen H."/>
            <person name="Vavikolanu K."/>
            <person name="Mehta A."/>
            <person name="Aluvathingal J."/>
            <person name="Nadendla S."/>
            <person name="Yan Y."/>
            <person name="Sichtig H."/>
        </authorList>
    </citation>
    <scope>NUCLEOTIDE SEQUENCE [LARGE SCALE GENOMIC DNA]</scope>
    <source>
        <strain evidence="2 4">FDAARGOS_1081</strain>
    </source>
</reference>
<dbReference type="GO" id="GO:0006260">
    <property type="term" value="P:DNA replication"/>
    <property type="evidence" value="ECO:0007669"/>
    <property type="project" value="InterPro"/>
</dbReference>